<evidence type="ECO:0000313" key="2">
    <source>
        <dbReference type="EMBL" id="KUJ18442.1"/>
    </source>
</evidence>
<name>A0A194XF99_MOLSC</name>
<dbReference type="Proteomes" id="UP000070700">
    <property type="component" value="Unassembled WGS sequence"/>
</dbReference>
<dbReference type="KEGG" id="psco:LY89DRAFT_48798"/>
<evidence type="ECO:0000256" key="1">
    <source>
        <dbReference type="SAM" id="Phobius"/>
    </source>
</evidence>
<keyword evidence="1" id="KW-0812">Transmembrane</keyword>
<organism evidence="2 3">
    <name type="scientific">Mollisia scopiformis</name>
    <name type="common">Conifer needle endophyte fungus</name>
    <name type="synonym">Phialocephala scopiformis</name>
    <dbReference type="NCBI Taxonomy" id="149040"/>
    <lineage>
        <taxon>Eukaryota</taxon>
        <taxon>Fungi</taxon>
        <taxon>Dikarya</taxon>
        <taxon>Ascomycota</taxon>
        <taxon>Pezizomycotina</taxon>
        <taxon>Leotiomycetes</taxon>
        <taxon>Helotiales</taxon>
        <taxon>Mollisiaceae</taxon>
        <taxon>Mollisia</taxon>
    </lineage>
</organism>
<dbReference type="GeneID" id="28817592"/>
<protein>
    <submittedName>
        <fullName evidence="2">Uncharacterized protein</fullName>
    </submittedName>
</protein>
<dbReference type="InParanoid" id="A0A194XF99"/>
<sequence length="112" mass="12852">MPIVTSILMHKWDFFMRFPWKVSLFVVWLASIASFLTLLALRLLKIRSLSSRMFDCTPMNSVRRLEKFGAAGILQEQNSSCCSSEDSAFIFDSPSKEHRSDDWIAEALRACL</sequence>
<keyword evidence="1" id="KW-1133">Transmembrane helix</keyword>
<accession>A0A194XF99</accession>
<feature type="transmembrane region" description="Helical" evidence="1">
    <location>
        <begin position="20"/>
        <end position="44"/>
    </location>
</feature>
<dbReference type="RefSeq" id="XP_018072797.1">
    <property type="nucleotide sequence ID" value="XM_018207866.1"/>
</dbReference>
<keyword evidence="3" id="KW-1185">Reference proteome</keyword>
<keyword evidence="1" id="KW-0472">Membrane</keyword>
<dbReference type="AlphaFoldDB" id="A0A194XF99"/>
<evidence type="ECO:0000313" key="3">
    <source>
        <dbReference type="Proteomes" id="UP000070700"/>
    </source>
</evidence>
<gene>
    <name evidence="2" type="ORF">LY89DRAFT_48798</name>
</gene>
<reference evidence="2 3" key="1">
    <citation type="submission" date="2015-10" db="EMBL/GenBank/DDBJ databases">
        <title>Full genome of DAOMC 229536 Phialocephala scopiformis, a fungal endophyte of spruce producing the potent anti-insectan compound rugulosin.</title>
        <authorList>
            <consortium name="DOE Joint Genome Institute"/>
            <person name="Walker A.K."/>
            <person name="Frasz S.L."/>
            <person name="Seifert K.A."/>
            <person name="Miller J.D."/>
            <person name="Mondo S.J."/>
            <person name="Labutti K."/>
            <person name="Lipzen A."/>
            <person name="Dockter R."/>
            <person name="Kennedy M."/>
            <person name="Grigoriev I.V."/>
            <person name="Spatafora J.W."/>
        </authorList>
    </citation>
    <scope>NUCLEOTIDE SEQUENCE [LARGE SCALE GENOMIC DNA]</scope>
    <source>
        <strain evidence="2 3">CBS 120377</strain>
    </source>
</reference>
<dbReference type="EMBL" id="KQ947413">
    <property type="protein sequence ID" value="KUJ18442.1"/>
    <property type="molecule type" value="Genomic_DNA"/>
</dbReference>
<proteinExistence type="predicted"/>